<dbReference type="Proteomes" id="UP000245638">
    <property type="component" value="Unassembled WGS sequence"/>
</dbReference>
<protein>
    <submittedName>
        <fullName evidence="3">Transcriptional regulator</fullName>
    </submittedName>
</protein>
<dbReference type="GO" id="GO:0006355">
    <property type="term" value="P:regulation of DNA-templated transcription"/>
    <property type="evidence" value="ECO:0007669"/>
    <property type="project" value="InterPro"/>
</dbReference>
<feature type="transmembrane region" description="Helical" evidence="1">
    <location>
        <begin position="152"/>
        <end position="171"/>
    </location>
</feature>
<dbReference type="InterPro" id="IPR036388">
    <property type="entry name" value="WH-like_DNA-bd_sf"/>
</dbReference>
<keyword evidence="1" id="KW-0812">Transmembrane</keyword>
<evidence type="ECO:0000313" key="4">
    <source>
        <dbReference type="Proteomes" id="UP000245638"/>
    </source>
</evidence>
<dbReference type="InterPro" id="IPR036390">
    <property type="entry name" value="WH_DNA-bd_sf"/>
</dbReference>
<name>A0A2T9X5S6_9CREN</name>
<evidence type="ECO:0000313" key="3">
    <source>
        <dbReference type="EMBL" id="PVU75395.1"/>
    </source>
</evidence>
<dbReference type="Gene3D" id="1.10.10.10">
    <property type="entry name" value="Winged helix-like DNA-binding domain superfamily/Winged helix DNA-binding domain"/>
    <property type="match status" value="1"/>
</dbReference>
<keyword evidence="1" id="KW-0472">Membrane</keyword>
<evidence type="ECO:0000256" key="1">
    <source>
        <dbReference type="SAM" id="Phobius"/>
    </source>
</evidence>
<dbReference type="PRINTS" id="PR00033">
    <property type="entry name" value="HTHASNC"/>
</dbReference>
<organism evidence="3 4">
    <name type="scientific">Acidianus hospitalis</name>
    <dbReference type="NCBI Taxonomy" id="563177"/>
    <lineage>
        <taxon>Archaea</taxon>
        <taxon>Thermoproteota</taxon>
        <taxon>Thermoprotei</taxon>
        <taxon>Sulfolobales</taxon>
        <taxon>Sulfolobaceae</taxon>
        <taxon>Acidianus</taxon>
    </lineage>
</organism>
<dbReference type="Pfam" id="PF09339">
    <property type="entry name" value="HTH_IclR"/>
    <property type="match status" value="1"/>
</dbReference>
<gene>
    <name evidence="3" type="ORF">DDW13_05025</name>
</gene>
<dbReference type="GO" id="GO:0043565">
    <property type="term" value="F:sequence-specific DNA binding"/>
    <property type="evidence" value="ECO:0007669"/>
    <property type="project" value="InterPro"/>
</dbReference>
<sequence length="251" mass="28406">MKTLLLFSLLLLIGILSSLSLAATNIIIFKYPGNVIILDCSSKVVFIPKCVTHIEINVSYVNNGSCRIILSRLPANISFIYRPQGVIKFSEPFNSKIIIELPCCAKIEYINPPPLSFNISNGKMFITFYSGNVTILYYINEQNRNNIIYNPFLYLSIISTVGSIMIIYKIMKGRSKIEVQTQEIDERDKKIIEAIKSGADNLTKIAELSSLPRTTVYRRVKKLVSLGIINEIRENGKVRYEIKGDKNEKGK</sequence>
<evidence type="ECO:0000259" key="2">
    <source>
        <dbReference type="Pfam" id="PF09339"/>
    </source>
</evidence>
<dbReference type="CDD" id="cd00090">
    <property type="entry name" value="HTH_ARSR"/>
    <property type="match status" value="1"/>
</dbReference>
<dbReference type="InterPro" id="IPR011991">
    <property type="entry name" value="ArsR-like_HTH"/>
</dbReference>
<dbReference type="InterPro" id="IPR005471">
    <property type="entry name" value="Tscrpt_reg_IclR_N"/>
</dbReference>
<reference evidence="3 4" key="1">
    <citation type="journal article" date="2015" name="Appl. Environ. Microbiol.">
        <title>Nanoarchaeota, Their Sulfolobales Host, and Nanoarchaeota Virus Distribution across Yellowstone National Park Hot Springs.</title>
        <authorList>
            <person name="Munson-McGee J.H."/>
            <person name="Field E.K."/>
            <person name="Bateson M."/>
            <person name="Rooney C."/>
            <person name="Stepanauskas R."/>
            <person name="Young M.J."/>
        </authorList>
    </citation>
    <scope>NUCLEOTIDE SEQUENCE [LARGE SCALE GENOMIC DNA]</scope>
    <source>
        <strain evidence="3">SCGC AC-742_N10</strain>
    </source>
</reference>
<dbReference type="SUPFAM" id="SSF46785">
    <property type="entry name" value="Winged helix' DNA-binding domain"/>
    <property type="match status" value="1"/>
</dbReference>
<dbReference type="EMBL" id="QEFD01000145">
    <property type="protein sequence ID" value="PVU75395.1"/>
    <property type="molecule type" value="Genomic_DNA"/>
</dbReference>
<keyword evidence="1" id="KW-1133">Transmembrane helix</keyword>
<accession>A0A2T9X5S6</accession>
<proteinExistence type="predicted"/>
<dbReference type="InterPro" id="IPR000485">
    <property type="entry name" value="AsnC-type_HTH_dom"/>
</dbReference>
<dbReference type="AlphaFoldDB" id="A0A2T9X5S6"/>
<feature type="domain" description="HTH iclR-type" evidence="2">
    <location>
        <begin position="191"/>
        <end position="229"/>
    </location>
</feature>
<comment type="caution">
    <text evidence="3">The sequence shown here is derived from an EMBL/GenBank/DDBJ whole genome shotgun (WGS) entry which is preliminary data.</text>
</comment>